<evidence type="ECO:0000313" key="3">
    <source>
        <dbReference type="Proteomes" id="UP000018468"/>
    </source>
</evidence>
<dbReference type="InParanoid" id="W5NJE7"/>
<dbReference type="GeneTree" id="ENSGT00940000157391"/>
<dbReference type="HOGENOM" id="CLU_016428_0_2_1"/>
<dbReference type="InterPro" id="IPR005135">
    <property type="entry name" value="Endo/exonuclease/phosphatase"/>
</dbReference>
<dbReference type="GO" id="GO:0003730">
    <property type="term" value="F:mRNA 3'-UTR binding"/>
    <property type="evidence" value="ECO:0000318"/>
    <property type="project" value="GO_Central"/>
</dbReference>
<dbReference type="EMBL" id="AHAT01033825">
    <property type="status" value="NOT_ANNOTATED_CDS"/>
    <property type="molecule type" value="Genomic_DNA"/>
</dbReference>
<evidence type="ECO:0000313" key="2">
    <source>
        <dbReference type="Ensembl" id="ENSLOCP00000020756.1"/>
    </source>
</evidence>
<dbReference type="GO" id="GO:0070935">
    <property type="term" value="P:3'-UTR-mediated mRNA stabilization"/>
    <property type="evidence" value="ECO:0000318"/>
    <property type="project" value="GO_Central"/>
</dbReference>
<dbReference type="InterPro" id="IPR036691">
    <property type="entry name" value="Endo/exonu/phosph_ase_sf"/>
</dbReference>
<dbReference type="Gene3D" id="3.60.10.10">
    <property type="entry name" value="Endonuclease/exonuclease/phosphatase"/>
    <property type="match status" value="1"/>
</dbReference>
<reference evidence="2" key="2">
    <citation type="submission" date="2025-08" db="UniProtKB">
        <authorList>
            <consortium name="Ensembl"/>
        </authorList>
    </citation>
    <scope>IDENTIFICATION</scope>
</reference>
<dbReference type="Bgee" id="ENSLOCG00000016793">
    <property type="expression patterns" value="Expressed in ovary and 13 other cell types or tissues"/>
</dbReference>
<proteinExistence type="predicted"/>
<evidence type="ECO:0000259" key="1">
    <source>
        <dbReference type="Pfam" id="PF03372"/>
    </source>
</evidence>
<dbReference type="PANTHER" id="PTHR12121">
    <property type="entry name" value="CARBON CATABOLITE REPRESSOR PROTEIN 4"/>
    <property type="match status" value="1"/>
</dbReference>
<dbReference type="FunCoup" id="W5NJE7">
    <property type="interactions" value="336"/>
</dbReference>
<protein>
    <submittedName>
        <fullName evidence="2">Angel homolog 2 (Drosophila)</fullName>
    </submittedName>
</protein>
<name>W5NJE7_LEPOC</name>
<dbReference type="Proteomes" id="UP000018468">
    <property type="component" value="Linkage group LG1"/>
</dbReference>
<reference evidence="2" key="3">
    <citation type="submission" date="2025-09" db="UniProtKB">
        <authorList>
            <consortium name="Ensembl"/>
        </authorList>
    </citation>
    <scope>IDENTIFICATION</scope>
</reference>
<dbReference type="Pfam" id="PF03372">
    <property type="entry name" value="Exo_endo_phos"/>
    <property type="match status" value="1"/>
</dbReference>
<keyword evidence="3" id="KW-1185">Reference proteome</keyword>
<dbReference type="OMA" id="WRPPQFC"/>
<dbReference type="GO" id="GO:0003824">
    <property type="term" value="F:catalytic activity"/>
    <property type="evidence" value="ECO:0007669"/>
    <property type="project" value="InterPro"/>
</dbReference>
<dbReference type="Ensembl" id="ENSLOCT00000020792.1">
    <property type="protein sequence ID" value="ENSLOCP00000020756.1"/>
    <property type="gene ID" value="ENSLOCG00000016793.1"/>
</dbReference>
<reference evidence="3" key="1">
    <citation type="submission" date="2011-12" db="EMBL/GenBank/DDBJ databases">
        <title>The Draft Genome of Lepisosteus oculatus.</title>
        <authorList>
            <consortium name="The Broad Institute Genome Assembly &amp; Analysis Group"/>
            <consortium name="Computational R&amp;D Group"/>
            <consortium name="and Sequencing Platform"/>
            <person name="Di Palma F."/>
            <person name="Alfoldi J."/>
            <person name="Johnson J."/>
            <person name="Berlin A."/>
            <person name="Gnerre S."/>
            <person name="Jaffe D."/>
            <person name="MacCallum I."/>
            <person name="Young S."/>
            <person name="Walker B.J."/>
            <person name="Lander E.S."/>
            <person name="Lindblad-Toh K."/>
        </authorList>
    </citation>
    <scope>NUCLEOTIDE SEQUENCE [LARGE SCALE GENOMIC DNA]</scope>
</reference>
<feature type="domain" description="Endonuclease/exonuclease/phosphatase" evidence="1">
    <location>
        <begin position="144"/>
        <end position="507"/>
    </location>
</feature>
<dbReference type="AlphaFoldDB" id="W5NJE7"/>
<dbReference type="InterPro" id="IPR050410">
    <property type="entry name" value="CCR4/nocturin_mRNA_transcr"/>
</dbReference>
<organism evidence="2 3">
    <name type="scientific">Lepisosteus oculatus</name>
    <name type="common">Spotted gar</name>
    <dbReference type="NCBI Taxonomy" id="7918"/>
    <lineage>
        <taxon>Eukaryota</taxon>
        <taxon>Metazoa</taxon>
        <taxon>Chordata</taxon>
        <taxon>Craniata</taxon>
        <taxon>Vertebrata</taxon>
        <taxon>Euteleostomi</taxon>
        <taxon>Actinopterygii</taxon>
        <taxon>Neopterygii</taxon>
        <taxon>Holostei</taxon>
        <taxon>Semionotiformes</taxon>
        <taxon>Lepisosteidae</taxon>
        <taxon>Lepisosteus</taxon>
    </lineage>
</organism>
<accession>W5NJE7</accession>
<dbReference type="PANTHER" id="PTHR12121:SF27">
    <property type="entry name" value="PROTEIN ANGEL HOMOLOG 2"/>
    <property type="match status" value="1"/>
</dbReference>
<dbReference type="SUPFAM" id="SSF56219">
    <property type="entry name" value="DNase I-like"/>
    <property type="match status" value="1"/>
</dbReference>
<dbReference type="eggNOG" id="KOG2338">
    <property type="taxonomic scope" value="Eukaryota"/>
</dbReference>
<sequence length="518" mass="59366">MFAHHLKLPGRSHFFHLRAFRSSWEGPALWNSSCLSGLPPWPQQFHPSRYLSVNFRPPYHFHHSRWRTAWPNSSFTRFRQAPAIYLSCGHMDRCDNGPPFKRRKSNDEIQRRWEDFSQHYQQNEGANIFTADGKETKSFDFSVMSYNILSQDLLEDNSHLYRHCSQPILNWNHRFPNILKEFKQHNPDILCLQEVQEDHYKKQIKPSLESLGYHCEYKMRTGRKPDGCVIGFKQSKFSLVSCHPVEFYRHGIPLLDRDNVGLVLLLRPAAPGCSAPCLCVANTHLLYNPRRGDIKLTQLAMLLAEISKVSDQEDGSYCPIIFCGDFNSVPGSPLYSFIREGKLEYEGLPIGKISGQEQNPRGQRILSVPIWPKSLGISNYCQYEMSPEAKPVLDEGGISGLCVREEENFTPEKKLQSSIEHKFRLTSVYSHFLTKGGTPEITTCHSRTALTVDYVFYSAAKNDISVQPGSGPIPDGRLQLLARLCLLCEKDLWTINGLPNEHNSSDHLPLLARFRLRC</sequence>